<dbReference type="InterPro" id="IPR029044">
    <property type="entry name" value="Nucleotide-diphossugar_trans"/>
</dbReference>
<dbReference type="RefSeq" id="WP_110186267.1">
    <property type="nucleotide sequence ID" value="NZ_CP177354.1"/>
</dbReference>
<dbReference type="PANTHER" id="PTHR43685:SF2">
    <property type="entry name" value="GLYCOSYLTRANSFERASE 2-LIKE DOMAIN-CONTAINING PROTEIN"/>
    <property type="match status" value="1"/>
</dbReference>
<organism evidence="2 3">
    <name type="scientific">Pokkaliibacter plantistimulans</name>
    <dbReference type="NCBI Taxonomy" id="1635171"/>
    <lineage>
        <taxon>Bacteria</taxon>
        <taxon>Pseudomonadati</taxon>
        <taxon>Pseudomonadota</taxon>
        <taxon>Gammaproteobacteria</taxon>
        <taxon>Oceanospirillales</taxon>
        <taxon>Balneatrichaceae</taxon>
        <taxon>Pokkaliibacter</taxon>
    </lineage>
</organism>
<dbReference type="InterPro" id="IPR050834">
    <property type="entry name" value="Glycosyltransf_2"/>
</dbReference>
<dbReference type="SUPFAM" id="SSF53448">
    <property type="entry name" value="Nucleotide-diphospho-sugar transferases"/>
    <property type="match status" value="1"/>
</dbReference>
<dbReference type="PANTHER" id="PTHR43685">
    <property type="entry name" value="GLYCOSYLTRANSFERASE"/>
    <property type="match status" value="1"/>
</dbReference>
<evidence type="ECO:0000313" key="3">
    <source>
        <dbReference type="Proteomes" id="UP000248090"/>
    </source>
</evidence>
<proteinExistence type="predicted"/>
<dbReference type="EMBL" id="LAPT01000020">
    <property type="protein sequence ID" value="PXF32382.1"/>
    <property type="molecule type" value="Genomic_DNA"/>
</dbReference>
<keyword evidence="3" id="KW-1185">Reference proteome</keyword>
<dbReference type="InterPro" id="IPR001173">
    <property type="entry name" value="Glyco_trans_2-like"/>
</dbReference>
<protein>
    <recommendedName>
        <fullName evidence="1">Glycosyltransferase 2-like domain-containing protein</fullName>
    </recommendedName>
</protein>
<dbReference type="CDD" id="cd00761">
    <property type="entry name" value="Glyco_tranf_GTA_type"/>
    <property type="match status" value="1"/>
</dbReference>
<comment type="caution">
    <text evidence="2">The sequence shown here is derived from an EMBL/GenBank/DDBJ whole genome shotgun (WGS) entry which is preliminary data.</text>
</comment>
<dbReference type="Gene3D" id="3.90.550.10">
    <property type="entry name" value="Spore Coat Polysaccharide Biosynthesis Protein SpsA, Chain A"/>
    <property type="match status" value="1"/>
</dbReference>
<evidence type="ECO:0000259" key="1">
    <source>
        <dbReference type="Pfam" id="PF00535"/>
    </source>
</evidence>
<evidence type="ECO:0000313" key="2">
    <source>
        <dbReference type="EMBL" id="PXF32382.1"/>
    </source>
</evidence>
<dbReference type="Proteomes" id="UP000248090">
    <property type="component" value="Unassembled WGS sequence"/>
</dbReference>
<gene>
    <name evidence="2" type="ORF">WH50_04625</name>
</gene>
<reference evidence="2 3" key="1">
    <citation type="submission" date="2015-03" db="EMBL/GenBank/DDBJ databases">
        <authorList>
            <person name="Krishnan R."/>
            <person name="Midha S."/>
            <person name="Patil P.B."/>
            <person name="Rameshkumar N."/>
        </authorList>
    </citation>
    <scope>NUCLEOTIDE SEQUENCE [LARGE SCALE GENOMIC DNA]</scope>
    <source>
        <strain evidence="2 3">L1E11</strain>
    </source>
</reference>
<name>A0ABX5M0D6_9GAMM</name>
<sequence>MTVNNDEFDICVGVPTYNEAPYIVDTLASLAAQRGQSYHFMMLDNASSDHTLEIAREAFGHDERFSFHQNDKNRGANYSFKALLDNAPSSRYFMWLGGHDAVSPGYLETAMTLLDEDESLAMACGMPYKVMKELPEPEFLELDVYPYSHKRLGRYLQSIRHRSHCSIIHSVFRRHLLDGFPFKLVIAGDLVLISHLLWHGQVYYMQDERYWRRYFREEDIAESFTRRTSATDDYFSRYELICYYLDSFGALYKGDSRMKTYIEQQMIEVFQHRYGIQSLIPNDEI</sequence>
<dbReference type="Pfam" id="PF00535">
    <property type="entry name" value="Glycos_transf_2"/>
    <property type="match status" value="1"/>
</dbReference>
<feature type="domain" description="Glycosyltransferase 2-like" evidence="1">
    <location>
        <begin position="11"/>
        <end position="167"/>
    </location>
</feature>
<accession>A0ABX5M0D6</accession>